<dbReference type="InterPro" id="IPR050711">
    <property type="entry name" value="ET-N_metabolism_enzyme"/>
</dbReference>
<sequence length="246" mass="26527">MSSENYQPLAAPGRQGLYDPANEHDACGVAFVATLRGTPGRDIVRSGLTALENLDHRGAVGAEENTGDGAGILTQVPDAFLREVADVELPAPGAYAVGLAFLPGPQSGAEAAEDAVSRIEAIAAEEGLDVLGWREVPTDDSMIGPMARSAMPTFRQLFVADGAGRRTGLDLDRQAYRLRKRTEHEVDVYFASLSARTLIYKGMLTTTQLEPFFPDLSDERMVSQIALVHSRFSTNTFPSWSLAQPF</sequence>
<evidence type="ECO:0000256" key="12">
    <source>
        <dbReference type="ARBA" id="ARBA00023164"/>
    </source>
</evidence>
<dbReference type="Gene3D" id="3.60.20.10">
    <property type="entry name" value="Glutamine Phosphoribosylpyrophosphate, subunit 1, domain 1"/>
    <property type="match status" value="1"/>
</dbReference>
<comment type="pathway">
    <text evidence="14">Amino-acid biosynthesis.</text>
</comment>
<dbReference type="PANTHER" id="PTHR11938:SF133">
    <property type="entry name" value="GLUTAMATE SYNTHASE (NADH)"/>
    <property type="match status" value="1"/>
</dbReference>
<dbReference type="PANTHER" id="PTHR11938">
    <property type="entry name" value="FAD NADPH DEHYDROGENASE/OXIDOREDUCTASE"/>
    <property type="match status" value="1"/>
</dbReference>
<comment type="cofactor">
    <cofactor evidence="1">
        <name>FMN</name>
        <dbReference type="ChEBI" id="CHEBI:58210"/>
    </cofactor>
</comment>
<comment type="cofactor">
    <cofactor evidence="2">
        <name>[3Fe-4S] cluster</name>
        <dbReference type="ChEBI" id="CHEBI:21137"/>
    </cofactor>
</comment>
<keyword evidence="8" id="KW-0315">Glutamine amidotransferase</keyword>
<dbReference type="InterPro" id="IPR017932">
    <property type="entry name" value="GATase_2_dom"/>
</dbReference>
<evidence type="ECO:0000256" key="7">
    <source>
        <dbReference type="ARBA" id="ARBA00022723"/>
    </source>
</evidence>
<name>A0ABT5U0C5_9MICO</name>
<keyword evidence="17" id="KW-1185">Reference proteome</keyword>
<evidence type="ECO:0000313" key="17">
    <source>
        <dbReference type="Proteomes" id="UP001165561"/>
    </source>
</evidence>
<organism evidence="16 17">
    <name type="scientific">Georgenia halotolerans</name>
    <dbReference type="NCBI Taxonomy" id="3028317"/>
    <lineage>
        <taxon>Bacteria</taxon>
        <taxon>Bacillati</taxon>
        <taxon>Actinomycetota</taxon>
        <taxon>Actinomycetes</taxon>
        <taxon>Micrococcales</taxon>
        <taxon>Bogoriellaceae</taxon>
        <taxon>Georgenia</taxon>
    </lineage>
</organism>
<evidence type="ECO:0000256" key="2">
    <source>
        <dbReference type="ARBA" id="ARBA00001927"/>
    </source>
</evidence>
<gene>
    <name evidence="16" type="ORF">PU560_10255</name>
</gene>
<proteinExistence type="inferred from homology"/>
<keyword evidence="11" id="KW-0411">Iron-sulfur</keyword>
<evidence type="ECO:0000256" key="1">
    <source>
        <dbReference type="ARBA" id="ARBA00001917"/>
    </source>
</evidence>
<protein>
    <submittedName>
        <fullName evidence="16">Glutamate synthase subunit alpha</fullName>
    </submittedName>
</protein>
<evidence type="ECO:0000256" key="3">
    <source>
        <dbReference type="ARBA" id="ARBA00009716"/>
    </source>
</evidence>
<evidence type="ECO:0000256" key="4">
    <source>
        <dbReference type="ARBA" id="ARBA00022605"/>
    </source>
</evidence>
<feature type="domain" description="Glutamine amidotransferase type-2" evidence="15">
    <location>
        <begin position="27"/>
        <end position="246"/>
    </location>
</feature>
<keyword evidence="6" id="KW-0288">FMN</keyword>
<evidence type="ECO:0000256" key="13">
    <source>
        <dbReference type="ARBA" id="ARBA00023291"/>
    </source>
</evidence>
<dbReference type="EMBL" id="JARACI010000989">
    <property type="protein sequence ID" value="MDD9206845.1"/>
    <property type="molecule type" value="Genomic_DNA"/>
</dbReference>
<evidence type="ECO:0000256" key="11">
    <source>
        <dbReference type="ARBA" id="ARBA00023014"/>
    </source>
</evidence>
<dbReference type="InterPro" id="IPR029055">
    <property type="entry name" value="Ntn_hydrolases_N"/>
</dbReference>
<evidence type="ECO:0000259" key="15">
    <source>
        <dbReference type="PROSITE" id="PS51278"/>
    </source>
</evidence>
<dbReference type="PROSITE" id="PS51278">
    <property type="entry name" value="GATASE_TYPE_2"/>
    <property type="match status" value="1"/>
</dbReference>
<keyword evidence="7" id="KW-0479">Metal-binding</keyword>
<evidence type="ECO:0000256" key="14">
    <source>
        <dbReference type="ARBA" id="ARBA00029440"/>
    </source>
</evidence>
<keyword evidence="4" id="KW-0028">Amino-acid biosynthesis</keyword>
<evidence type="ECO:0000256" key="5">
    <source>
        <dbReference type="ARBA" id="ARBA00022630"/>
    </source>
</evidence>
<keyword evidence="9" id="KW-0560">Oxidoreductase</keyword>
<evidence type="ECO:0000256" key="9">
    <source>
        <dbReference type="ARBA" id="ARBA00023002"/>
    </source>
</evidence>
<dbReference type="Proteomes" id="UP001165561">
    <property type="component" value="Unassembled WGS sequence"/>
</dbReference>
<reference evidence="16" key="1">
    <citation type="submission" date="2023-02" db="EMBL/GenBank/DDBJ databases">
        <title>Georgenia sp.10Sc9-8, isolated from a soil sample collected from the Taklamakan desert.</title>
        <authorList>
            <person name="Liu S."/>
        </authorList>
    </citation>
    <scope>NUCLEOTIDE SEQUENCE</scope>
    <source>
        <strain evidence="16">10Sc9-8</strain>
    </source>
</reference>
<keyword evidence="10" id="KW-0408">Iron</keyword>
<keyword evidence="12" id="KW-0314">Glutamate biosynthesis</keyword>
<comment type="caution">
    <text evidence="16">The sequence shown here is derived from an EMBL/GenBank/DDBJ whole genome shotgun (WGS) entry which is preliminary data.</text>
</comment>
<feature type="non-terminal residue" evidence="16">
    <location>
        <position position="246"/>
    </location>
</feature>
<evidence type="ECO:0000256" key="8">
    <source>
        <dbReference type="ARBA" id="ARBA00022962"/>
    </source>
</evidence>
<dbReference type="Pfam" id="PF00310">
    <property type="entry name" value="GATase_2"/>
    <property type="match status" value="1"/>
</dbReference>
<evidence type="ECO:0000313" key="16">
    <source>
        <dbReference type="EMBL" id="MDD9206845.1"/>
    </source>
</evidence>
<accession>A0ABT5U0C5</accession>
<evidence type="ECO:0000256" key="10">
    <source>
        <dbReference type="ARBA" id="ARBA00023004"/>
    </source>
</evidence>
<keyword evidence="5" id="KW-0285">Flavoprotein</keyword>
<comment type="similarity">
    <text evidence="3">Belongs to the glutamate synthase family.</text>
</comment>
<evidence type="ECO:0000256" key="6">
    <source>
        <dbReference type="ARBA" id="ARBA00022643"/>
    </source>
</evidence>
<dbReference type="SUPFAM" id="SSF56235">
    <property type="entry name" value="N-terminal nucleophile aminohydrolases (Ntn hydrolases)"/>
    <property type="match status" value="1"/>
</dbReference>
<keyword evidence="13" id="KW-0003">3Fe-4S</keyword>